<evidence type="ECO:0000256" key="1">
    <source>
        <dbReference type="SAM" id="Phobius"/>
    </source>
</evidence>
<keyword evidence="3" id="KW-1185">Reference proteome</keyword>
<feature type="transmembrane region" description="Helical" evidence="1">
    <location>
        <begin position="15"/>
        <end position="34"/>
    </location>
</feature>
<evidence type="ECO:0000313" key="2">
    <source>
        <dbReference type="EMBL" id="BBB24686.1"/>
    </source>
</evidence>
<accession>A0A7R6PAU1</accession>
<proteinExistence type="predicted"/>
<keyword evidence="1" id="KW-0812">Transmembrane</keyword>
<organism evidence="2 3">
    <name type="scientific">Amphritea japonica ATCC BAA-1530</name>
    <dbReference type="NCBI Taxonomy" id="1278309"/>
    <lineage>
        <taxon>Bacteria</taxon>
        <taxon>Pseudomonadati</taxon>
        <taxon>Pseudomonadota</taxon>
        <taxon>Gammaproteobacteria</taxon>
        <taxon>Oceanospirillales</taxon>
        <taxon>Oceanospirillaceae</taxon>
        <taxon>Amphritea</taxon>
    </lineage>
</organism>
<evidence type="ECO:0000313" key="3">
    <source>
        <dbReference type="Proteomes" id="UP000595663"/>
    </source>
</evidence>
<dbReference type="KEGG" id="ajp:AMJAP_0087"/>
<reference evidence="2 3" key="1">
    <citation type="journal article" date="2008" name="Int. J. Syst. Evol. Microbiol.">
        <title>Amphritea japonica sp. nov. and Amphritea balenae sp. nov., isolated from the sediment adjacent to sperm whale carcasses off Kagoshima, Japan.</title>
        <authorList>
            <person name="Miyazaki M."/>
            <person name="Nogi Y."/>
            <person name="Fujiwara Y."/>
            <person name="Kawato M."/>
            <person name="Nagahama T."/>
            <person name="Kubokawa K."/>
            <person name="Horikoshi K."/>
        </authorList>
    </citation>
    <scope>NUCLEOTIDE SEQUENCE [LARGE SCALE GENOMIC DNA]</scope>
    <source>
        <strain evidence="2 3">ATCC BAA-1530</strain>
    </source>
</reference>
<keyword evidence="1" id="KW-1133">Transmembrane helix</keyword>
<gene>
    <name evidence="2" type="ORF">AMJAP_0087</name>
</gene>
<dbReference type="Proteomes" id="UP000595663">
    <property type="component" value="Chromosome"/>
</dbReference>
<dbReference type="AlphaFoldDB" id="A0A7R6PAU1"/>
<protein>
    <submittedName>
        <fullName evidence="2">Uncharacterized protein</fullName>
    </submittedName>
</protein>
<sequence length="73" mass="8330">MRDTELKKFELNLDAVIVIVLLFVISLGVNYVLYRAYSTEAKANVRLEIQAQVDQLNLASMQAYIDKHQASEN</sequence>
<name>A0A7R6PAU1_9GAMM</name>
<keyword evidence="1" id="KW-0472">Membrane</keyword>
<dbReference type="EMBL" id="AP014545">
    <property type="protein sequence ID" value="BBB24686.1"/>
    <property type="molecule type" value="Genomic_DNA"/>
</dbReference>